<evidence type="ECO:0000256" key="4">
    <source>
        <dbReference type="ARBA" id="ARBA00022723"/>
    </source>
</evidence>
<dbReference type="PROSITE" id="PS00086">
    <property type="entry name" value="CYTOCHROME_P450"/>
    <property type="match status" value="1"/>
</dbReference>
<keyword evidence="7" id="KW-0843">Virulence</keyword>
<dbReference type="GO" id="GO:0016712">
    <property type="term" value="F:oxidoreductase activity, acting on paired donors, with incorporation or reduction of molecular oxygen, reduced flavin or flavoprotein as one donor, and incorporation of one atom of oxygen"/>
    <property type="evidence" value="ECO:0007669"/>
    <property type="project" value="InterPro"/>
</dbReference>
<dbReference type="InterPro" id="IPR002974">
    <property type="entry name" value="Cyt_P450_E_CYP52_ascomycetes"/>
</dbReference>
<evidence type="ECO:0000256" key="6">
    <source>
        <dbReference type="ARBA" id="ARBA00023004"/>
    </source>
</evidence>
<evidence type="ECO:0000256" key="3">
    <source>
        <dbReference type="ARBA" id="ARBA00022617"/>
    </source>
</evidence>
<dbReference type="EMBL" id="JABFCT010000026">
    <property type="protein sequence ID" value="KAF5867886.1"/>
    <property type="molecule type" value="Genomic_DNA"/>
</dbReference>
<dbReference type="GeneID" id="59261147"/>
<keyword evidence="12" id="KW-1185">Reference proteome</keyword>
<keyword evidence="8 10" id="KW-0503">Monooxygenase</keyword>
<evidence type="ECO:0000256" key="5">
    <source>
        <dbReference type="ARBA" id="ARBA00023002"/>
    </source>
</evidence>
<dbReference type="CDD" id="cd11063">
    <property type="entry name" value="CYP52"/>
    <property type="match status" value="1"/>
</dbReference>
<dbReference type="PRINTS" id="PR00464">
    <property type="entry name" value="EP450II"/>
</dbReference>
<dbReference type="SUPFAM" id="SSF48264">
    <property type="entry name" value="Cytochrome P450"/>
    <property type="match status" value="1"/>
</dbReference>
<dbReference type="InterPro" id="IPR002402">
    <property type="entry name" value="Cyt_P450_E_grp-II"/>
</dbReference>
<dbReference type="InterPro" id="IPR017972">
    <property type="entry name" value="Cyt_P450_CS"/>
</dbReference>
<dbReference type="PANTHER" id="PTHR24287:SF17">
    <property type="entry name" value="P450, PUTATIVE (EUROFUNG)-RELATED"/>
    <property type="match status" value="1"/>
</dbReference>
<dbReference type="GO" id="GO:0020037">
    <property type="term" value="F:heme binding"/>
    <property type="evidence" value="ECO:0007669"/>
    <property type="project" value="InterPro"/>
</dbReference>
<keyword evidence="4 9" id="KW-0479">Metal-binding</keyword>
<comment type="cofactor">
    <cofactor evidence="1 9">
        <name>heme</name>
        <dbReference type="ChEBI" id="CHEBI:30413"/>
    </cofactor>
</comment>
<gene>
    <name evidence="11" type="ORF">Bfra_007081</name>
</gene>
<evidence type="ECO:0000313" key="11">
    <source>
        <dbReference type="EMBL" id="KAF5867886.1"/>
    </source>
</evidence>
<dbReference type="RefSeq" id="XP_037186835.1">
    <property type="nucleotide sequence ID" value="XM_037337455.1"/>
</dbReference>
<dbReference type="PRINTS" id="PR00385">
    <property type="entry name" value="P450"/>
</dbReference>
<dbReference type="PANTHER" id="PTHR24287">
    <property type="entry name" value="P450, PUTATIVE (EUROFUNG)-RELATED"/>
    <property type="match status" value="1"/>
</dbReference>
<protein>
    <submittedName>
        <fullName evidence="11">Putative cytochrome p450 alkane hydroxylase protein</fullName>
    </submittedName>
</protein>
<organism evidence="11 12">
    <name type="scientific">Botrytis fragariae</name>
    <dbReference type="NCBI Taxonomy" id="1964551"/>
    <lineage>
        <taxon>Eukaryota</taxon>
        <taxon>Fungi</taxon>
        <taxon>Dikarya</taxon>
        <taxon>Ascomycota</taxon>
        <taxon>Pezizomycotina</taxon>
        <taxon>Leotiomycetes</taxon>
        <taxon>Helotiales</taxon>
        <taxon>Sclerotiniaceae</taxon>
        <taxon>Botrytis</taxon>
    </lineage>
</organism>
<comment type="similarity">
    <text evidence="2 10">Belongs to the cytochrome P450 family.</text>
</comment>
<evidence type="ECO:0000256" key="2">
    <source>
        <dbReference type="ARBA" id="ARBA00010617"/>
    </source>
</evidence>
<evidence type="ECO:0000256" key="10">
    <source>
        <dbReference type="RuleBase" id="RU000461"/>
    </source>
</evidence>
<dbReference type="Pfam" id="PF00067">
    <property type="entry name" value="p450"/>
    <property type="match status" value="1"/>
</dbReference>
<evidence type="ECO:0000256" key="8">
    <source>
        <dbReference type="ARBA" id="ARBA00023033"/>
    </source>
</evidence>
<accession>A0A8H6ED60</accession>
<dbReference type="PRINTS" id="PR01239">
    <property type="entry name" value="EP450IICYP52"/>
</dbReference>
<evidence type="ECO:0000313" key="12">
    <source>
        <dbReference type="Proteomes" id="UP000531561"/>
    </source>
</evidence>
<dbReference type="InterPro" id="IPR036396">
    <property type="entry name" value="Cyt_P450_sf"/>
</dbReference>
<dbReference type="AlphaFoldDB" id="A0A8H6ED60"/>
<reference evidence="11 12" key="1">
    <citation type="journal article" date="2020" name="Phytopathology">
        <title>A high-quality genome resource of Botrytis fragariae, a new and rapidly spreading fungal pathogen causing strawberry gray mold in the U.S.A.</title>
        <authorList>
            <person name="Wu Y."/>
            <person name="Saski C.A."/>
            <person name="Schnabel G."/>
            <person name="Xiao S."/>
            <person name="Hu M."/>
        </authorList>
    </citation>
    <scope>NUCLEOTIDE SEQUENCE [LARGE SCALE GENOMIC DNA]</scope>
    <source>
        <strain evidence="11 12">BVB16</strain>
    </source>
</reference>
<sequence length="519" mass="59473">MSVFNGMSSNIITVSITLSLLYYALKQTKLYFTRRQFQKSNGCQPAQVKYPLKDPIFGLDLVLDTIQNAKNLRHLEGTCKRYEQHGTTFTSKLITYPTVFTIDTENVKTILATKFDDFRLSSIRVDAMKPVFGHGIFTTDGKLWHKSRALLRPTFAKESISNLEVAETHFQHLLNRIPREGSTIDLQDLFFKFTIDTATQFLFGHSVNSQSNSDHSSGGVSDADFVEQYTYTQLEASHNVRLGPLARFRYNPAANRAQRTVFKYVDHYIDAALDALKKDENKTKTKDVNSGPYVFLEEIAKLTTDRQVLRDQVLNTLLAGRDTTASLLSNLFFMLARYPDVWRRLRAEVMELDGQLPTYNDLRNMKYLRQCINECADRIALRIHPVVPANTREAVRDTYLPRGGGEDGQAPLFVKAGTQVLYSVYSMHRRKDLFGEDVETFRPERWDHIQPKWEFLPFNGGPRICLGQQFALIEASFVIVRMLQEFEEIEPRDEKPWQEAYTLVVCSHNGTQVSLKCAA</sequence>
<dbReference type="InterPro" id="IPR047146">
    <property type="entry name" value="Cyt_P450_E_CYP52_fungi"/>
</dbReference>
<feature type="binding site" description="axial binding residue" evidence="9">
    <location>
        <position position="465"/>
    </location>
    <ligand>
        <name>heme</name>
        <dbReference type="ChEBI" id="CHEBI:30413"/>
    </ligand>
    <ligandPart>
        <name>Fe</name>
        <dbReference type="ChEBI" id="CHEBI:18248"/>
    </ligandPart>
</feature>
<dbReference type="GO" id="GO:0005506">
    <property type="term" value="F:iron ion binding"/>
    <property type="evidence" value="ECO:0007669"/>
    <property type="project" value="InterPro"/>
</dbReference>
<keyword evidence="3 9" id="KW-0349">Heme</keyword>
<keyword evidence="6 9" id="KW-0408">Iron</keyword>
<dbReference type="Gene3D" id="1.10.630.10">
    <property type="entry name" value="Cytochrome P450"/>
    <property type="match status" value="1"/>
</dbReference>
<evidence type="ECO:0000256" key="9">
    <source>
        <dbReference type="PIRSR" id="PIRSR602402-1"/>
    </source>
</evidence>
<proteinExistence type="inferred from homology"/>
<evidence type="ECO:0000256" key="1">
    <source>
        <dbReference type="ARBA" id="ARBA00001971"/>
    </source>
</evidence>
<dbReference type="OrthoDB" id="1470350at2759"/>
<comment type="caution">
    <text evidence="11">The sequence shown here is derived from an EMBL/GenBank/DDBJ whole genome shotgun (WGS) entry which is preliminary data.</text>
</comment>
<name>A0A8H6ED60_9HELO</name>
<dbReference type="Proteomes" id="UP000531561">
    <property type="component" value="Unassembled WGS sequence"/>
</dbReference>
<keyword evidence="5 10" id="KW-0560">Oxidoreductase</keyword>
<evidence type="ECO:0000256" key="7">
    <source>
        <dbReference type="ARBA" id="ARBA00023026"/>
    </source>
</evidence>
<dbReference type="InterPro" id="IPR001128">
    <property type="entry name" value="Cyt_P450"/>
</dbReference>